<accession>A0A3N0G0N8</accession>
<dbReference type="PROSITE" id="PS50943">
    <property type="entry name" value="HTH_CROC1"/>
    <property type="match status" value="1"/>
</dbReference>
<name>A0A3N0G0N8_9GAMM</name>
<gene>
    <name evidence="2" type="ORF">EF878_11175</name>
</gene>
<comment type="caution">
    <text evidence="2">The sequence shown here is derived from an EMBL/GenBank/DDBJ whole genome shotgun (WGS) entry which is preliminary data.</text>
</comment>
<dbReference type="AlphaFoldDB" id="A0A3N0G0N8"/>
<evidence type="ECO:0000259" key="1">
    <source>
        <dbReference type="PROSITE" id="PS50943"/>
    </source>
</evidence>
<feature type="domain" description="HTH cro/C1-type" evidence="1">
    <location>
        <begin position="16"/>
        <end position="70"/>
    </location>
</feature>
<reference evidence="2 3" key="1">
    <citation type="submission" date="2018-11" db="EMBL/GenBank/DDBJ databases">
        <title>Characterization of surface water Dickeya isolates.</title>
        <authorList>
            <person name="Van Gijsegem F."/>
            <person name="Pedron J."/>
        </authorList>
    </citation>
    <scope>NUCLEOTIDE SEQUENCE [LARGE SCALE GENOMIC DNA]</scope>
    <source>
        <strain evidence="2 3">FVG1-MFV-O17</strain>
    </source>
</reference>
<dbReference type="InterPro" id="IPR010982">
    <property type="entry name" value="Lambda_DNA-bd_dom_sf"/>
</dbReference>
<evidence type="ECO:0000313" key="2">
    <source>
        <dbReference type="EMBL" id="RNM05949.1"/>
    </source>
</evidence>
<dbReference type="RefSeq" id="WP_033568574.1">
    <property type="nucleotide sequence ID" value="NZ_JBPWOM010000051.1"/>
</dbReference>
<dbReference type="Proteomes" id="UP000276061">
    <property type="component" value="Unassembled WGS sequence"/>
</dbReference>
<proteinExistence type="predicted"/>
<dbReference type="OrthoDB" id="9803379at2"/>
<dbReference type="SUPFAM" id="SSF47413">
    <property type="entry name" value="lambda repressor-like DNA-binding domains"/>
    <property type="match status" value="1"/>
</dbReference>
<dbReference type="CDD" id="cd00093">
    <property type="entry name" value="HTH_XRE"/>
    <property type="match status" value="1"/>
</dbReference>
<dbReference type="EMBL" id="RJLR01000020">
    <property type="protein sequence ID" value="RNM05949.1"/>
    <property type="molecule type" value="Genomic_DNA"/>
</dbReference>
<dbReference type="Gene3D" id="1.10.260.40">
    <property type="entry name" value="lambda repressor-like DNA-binding domains"/>
    <property type="match status" value="1"/>
</dbReference>
<dbReference type="GO" id="GO:0003677">
    <property type="term" value="F:DNA binding"/>
    <property type="evidence" value="ECO:0007669"/>
    <property type="project" value="InterPro"/>
</dbReference>
<dbReference type="InterPro" id="IPR001387">
    <property type="entry name" value="Cro/C1-type_HTH"/>
</dbReference>
<organism evidence="2 3">
    <name type="scientific">Dickeya undicola</name>
    <dbReference type="NCBI Taxonomy" id="1577887"/>
    <lineage>
        <taxon>Bacteria</taxon>
        <taxon>Pseudomonadati</taxon>
        <taxon>Pseudomonadota</taxon>
        <taxon>Gammaproteobacteria</taxon>
        <taxon>Enterobacterales</taxon>
        <taxon>Pectobacteriaceae</taxon>
        <taxon>Dickeya</taxon>
    </lineage>
</organism>
<protein>
    <submittedName>
        <fullName evidence="2">XRE family transcriptional regulator</fullName>
    </submittedName>
</protein>
<dbReference type="SMART" id="SM00530">
    <property type="entry name" value="HTH_XRE"/>
    <property type="match status" value="1"/>
</dbReference>
<sequence length="84" mass="9472">MASIYSLEYQSVIKILREARIKQGITQENLANALGRPQSFVAKIESGERRLDVVEFAHIAHLLSVDASTVLEKIVHKIQEDNIK</sequence>
<dbReference type="Pfam" id="PF01381">
    <property type="entry name" value="HTH_3"/>
    <property type="match status" value="1"/>
</dbReference>
<evidence type="ECO:0000313" key="3">
    <source>
        <dbReference type="Proteomes" id="UP000276061"/>
    </source>
</evidence>